<dbReference type="EMBL" id="CAOF01000177">
    <property type="protein sequence ID" value="CCO49308.1"/>
    <property type="molecule type" value="Genomic_DNA"/>
</dbReference>
<evidence type="ECO:0000313" key="1">
    <source>
        <dbReference type="EMBL" id="CCO49308.1"/>
    </source>
</evidence>
<dbReference type="Proteomes" id="UP000018211">
    <property type="component" value="Unassembled WGS sequence"/>
</dbReference>
<evidence type="ECO:0000313" key="2">
    <source>
        <dbReference type="Proteomes" id="UP000018211"/>
    </source>
</evidence>
<comment type="caution">
    <text evidence="1">The sequence shown here is derived from an EMBL/GenBank/DDBJ whole genome shotgun (WGS) entry which is preliminary data.</text>
</comment>
<gene>
    <name evidence="1" type="ORF">VIBNISOn1_810006</name>
</gene>
<reference evidence="1 2" key="1">
    <citation type="journal article" date="2013" name="ISME J.">
        <title>Comparative genomics of pathogenic lineages of Vibrio nigripulchritudo identifies virulence-associated traits.</title>
        <authorList>
            <person name="Goudenege D."/>
            <person name="Labreuche Y."/>
            <person name="Krin E."/>
            <person name="Ansquer D."/>
            <person name="Mangenot S."/>
            <person name="Calteau A."/>
            <person name="Medigue C."/>
            <person name="Mazel D."/>
            <person name="Polz M.F."/>
            <person name="Le Roux F."/>
        </authorList>
    </citation>
    <scope>NUCLEOTIDE SEQUENCE [LARGE SCALE GENOMIC DNA]</scope>
    <source>
        <strain evidence="1 2">SOn1</strain>
    </source>
</reference>
<dbReference type="AlphaFoldDB" id="A0AAV2VXR6"/>
<name>A0AAV2VXR6_9VIBR</name>
<organism evidence="1 2">
    <name type="scientific">Vibrio nigripulchritudo SOn1</name>
    <dbReference type="NCBI Taxonomy" id="1238450"/>
    <lineage>
        <taxon>Bacteria</taxon>
        <taxon>Pseudomonadati</taxon>
        <taxon>Pseudomonadota</taxon>
        <taxon>Gammaproteobacteria</taxon>
        <taxon>Vibrionales</taxon>
        <taxon>Vibrionaceae</taxon>
        <taxon>Vibrio</taxon>
    </lineage>
</organism>
<accession>A0AAV2VXR6</accession>
<sequence length="536" mass="60625">MTVPLIFGEDYWQAALQEQMLKQINTTKINRQGTSVMTRRVLFTATTLALTTVSAFAVSGETYTQNFSGFADQTDRGSWGTITFTPGEPSLTPSDKAAYTNASDELLFEVRWTWNTMRRMLGKPAFNKLRKEIGVQKLRELIDEQCEARVEVGTQRTYNYGAPSVGGYVAEMDSDIYHCNRNNPKITVNGVVYPLSYPQKSSTVNMRTFVPTTPGSKYTLTIKYHKRNYNYSRFGINANQAYRNMNVWVRGALEEASLEGLGDIAFTGQRVRLPANPSVSDANQEDGFNVATISFTANRFYTPVALADSGHPDSYGLLINEIQTEVTEENPFKETCELFFPPNSGGLKKCLTSGGEETPSILSCNLEIDETLGNFKVNREGYRIESEPWRYDPNNLFHAKNYYSVGKAGISTLRLANNGQFSGCPIYGKTLKLEEFTGNNWDYERYAEQGWVQVRLACLDENNLRVARWETLETDHPDNLLITAKKIDKVFNDDNYQSCLLRAIRFVDRTHTIPEDQPGYDANSDGYEIRNVRIED</sequence>
<protein>
    <submittedName>
        <fullName evidence="1">Uncharacterized protein</fullName>
    </submittedName>
</protein>
<proteinExistence type="predicted"/>